<feature type="binding site" evidence="14">
    <location>
        <position position="66"/>
    </location>
    <ligand>
        <name>Na(+)</name>
        <dbReference type="ChEBI" id="CHEBI:29101"/>
        <note>structural</note>
    </ligand>
</feature>
<dbReference type="AlphaFoldDB" id="A0A0A6VB06"/>
<comment type="catalytic activity">
    <reaction evidence="12">
        <text>fluoride(in) = fluoride(out)</text>
        <dbReference type="Rhea" id="RHEA:76159"/>
        <dbReference type="ChEBI" id="CHEBI:17051"/>
    </reaction>
    <physiologicalReaction direction="left-to-right" evidence="12">
        <dbReference type="Rhea" id="RHEA:76160"/>
    </physiologicalReaction>
</comment>
<feature type="transmembrane region" description="Helical" evidence="14">
    <location>
        <begin position="54"/>
        <end position="71"/>
    </location>
</feature>
<comment type="caution">
    <text evidence="15">The sequence shown here is derived from an EMBL/GenBank/DDBJ whole genome shotgun (WGS) entry which is preliminary data.</text>
</comment>
<keyword evidence="6 14" id="KW-1133">Transmembrane helix</keyword>
<dbReference type="GO" id="GO:0046872">
    <property type="term" value="F:metal ion binding"/>
    <property type="evidence" value="ECO:0007669"/>
    <property type="project" value="UniProtKB-KW"/>
</dbReference>
<comment type="function">
    <text evidence="13 14">Fluoride-specific ion channel. Important for reducing fluoride concentration in the cell, thus reducing its toxicity.</text>
</comment>
<keyword evidence="8 14" id="KW-0406">Ion transport</keyword>
<dbReference type="STRING" id="363870.NG54_09375"/>
<keyword evidence="18" id="KW-1185">Reference proteome</keyword>
<reference evidence="16 18" key="3">
    <citation type="submission" date="2020-03" db="EMBL/GenBank/DDBJ databases">
        <title>Bacillus aquiflavi sp. nov., isolated from yellow water of strong flavor Chinese baijiu in Yibin region of China.</title>
        <authorList>
            <person name="Xie J."/>
        </authorList>
    </citation>
    <scope>NUCLEOTIDE SEQUENCE [LARGE SCALE GENOMIC DNA]</scope>
    <source>
        <strain evidence="16 18">Gsoil 114</strain>
    </source>
</reference>
<keyword evidence="5 14" id="KW-0479">Metal-binding</keyword>
<reference evidence="16" key="2">
    <citation type="submission" date="2020-02" db="EMBL/GenBank/DDBJ databases">
        <authorList>
            <person name="Feng H."/>
        </authorList>
    </citation>
    <scope>NUCLEOTIDE SEQUENCE [LARGE SCALE GENOMIC DNA]</scope>
    <source>
        <strain evidence="16">Gsoil 114</strain>
    </source>
</reference>
<keyword evidence="9 14" id="KW-0472">Membrane</keyword>
<evidence type="ECO:0000256" key="12">
    <source>
        <dbReference type="ARBA" id="ARBA00035585"/>
    </source>
</evidence>
<dbReference type="Pfam" id="PF02537">
    <property type="entry name" value="CRCB"/>
    <property type="match status" value="1"/>
</dbReference>
<dbReference type="PANTHER" id="PTHR28259">
    <property type="entry name" value="FLUORIDE EXPORT PROTEIN 1-RELATED"/>
    <property type="match status" value="1"/>
</dbReference>
<evidence type="ECO:0000256" key="3">
    <source>
        <dbReference type="ARBA" id="ARBA00022475"/>
    </source>
</evidence>
<proteinExistence type="inferred from homology"/>
<feature type="transmembrane region" description="Helical" evidence="14">
    <location>
        <begin position="27"/>
        <end position="48"/>
    </location>
</feature>
<name>A0A0A6VB06_9BACI</name>
<keyword evidence="7 14" id="KW-0915">Sodium</keyword>
<dbReference type="NCBIfam" id="NF010801">
    <property type="entry name" value="PRK14205.1"/>
    <property type="match status" value="1"/>
</dbReference>
<evidence type="ECO:0000313" key="15">
    <source>
        <dbReference type="EMBL" id="KHD85420.1"/>
    </source>
</evidence>
<organism evidence="15 17">
    <name type="scientific">Heyndrickxia ginsengihumi</name>
    <dbReference type="NCBI Taxonomy" id="363870"/>
    <lineage>
        <taxon>Bacteria</taxon>
        <taxon>Bacillati</taxon>
        <taxon>Bacillota</taxon>
        <taxon>Bacilli</taxon>
        <taxon>Bacillales</taxon>
        <taxon>Bacillaceae</taxon>
        <taxon>Heyndrickxia</taxon>
    </lineage>
</organism>
<keyword evidence="10 14" id="KW-0407">Ion channel</keyword>
<dbReference type="NCBIfam" id="TIGR00494">
    <property type="entry name" value="crcB"/>
    <property type="match status" value="1"/>
</dbReference>
<evidence type="ECO:0000256" key="11">
    <source>
        <dbReference type="ARBA" id="ARBA00035120"/>
    </source>
</evidence>
<evidence type="ECO:0000256" key="1">
    <source>
        <dbReference type="ARBA" id="ARBA00004651"/>
    </source>
</evidence>
<evidence type="ECO:0000256" key="4">
    <source>
        <dbReference type="ARBA" id="ARBA00022692"/>
    </source>
</evidence>
<evidence type="ECO:0000256" key="10">
    <source>
        <dbReference type="ARBA" id="ARBA00023303"/>
    </source>
</evidence>
<keyword evidence="4 14" id="KW-0812">Transmembrane</keyword>
<feature type="transmembrane region" description="Helical" evidence="14">
    <location>
        <begin position="91"/>
        <end position="114"/>
    </location>
</feature>
<reference evidence="15 17" key="1">
    <citation type="submission" date="2014-10" db="EMBL/GenBank/DDBJ databases">
        <title>Draft genome of phytase producing Bacillus ginsengihumi strain M2.11.</title>
        <authorList>
            <person name="Toymentseva A."/>
            <person name="Boulygina E.A."/>
            <person name="Kazakov S.V."/>
            <person name="Kayumov I."/>
            <person name="Suleimanova A.D."/>
            <person name="Mardanova A.M."/>
            <person name="Maria S.N."/>
            <person name="Sergey M.Y."/>
            <person name="Sharipova M.R."/>
        </authorList>
    </citation>
    <scope>NUCLEOTIDE SEQUENCE [LARGE SCALE GENOMIC DNA]</scope>
    <source>
        <strain evidence="15 17">M2.11</strain>
    </source>
</reference>
<evidence type="ECO:0000313" key="17">
    <source>
        <dbReference type="Proteomes" id="UP000030588"/>
    </source>
</evidence>
<feature type="binding site" evidence="14">
    <location>
        <position position="69"/>
    </location>
    <ligand>
        <name>Na(+)</name>
        <dbReference type="ChEBI" id="CHEBI:29101"/>
        <note>structural</note>
    </ligand>
</feature>
<evidence type="ECO:0000256" key="14">
    <source>
        <dbReference type="HAMAP-Rule" id="MF_00454"/>
    </source>
</evidence>
<keyword evidence="2 14" id="KW-0813">Transport</keyword>
<dbReference type="GO" id="GO:0140114">
    <property type="term" value="P:cellular detoxification of fluoride"/>
    <property type="evidence" value="ECO:0007669"/>
    <property type="project" value="UniProtKB-UniRule"/>
</dbReference>
<dbReference type="Proteomes" id="UP000476934">
    <property type="component" value="Unassembled WGS sequence"/>
</dbReference>
<comment type="activity regulation">
    <text evidence="14">Na(+) is not transported, but it plays an essential structural role and its presence is essential for fluoride channel function.</text>
</comment>
<dbReference type="GO" id="GO:0062054">
    <property type="term" value="F:fluoride channel activity"/>
    <property type="evidence" value="ECO:0007669"/>
    <property type="project" value="UniProtKB-UniRule"/>
</dbReference>
<dbReference type="EMBL" id="JRUN01000024">
    <property type="protein sequence ID" value="KHD85420.1"/>
    <property type="molecule type" value="Genomic_DNA"/>
</dbReference>
<evidence type="ECO:0000256" key="7">
    <source>
        <dbReference type="ARBA" id="ARBA00023053"/>
    </source>
</evidence>
<dbReference type="Proteomes" id="UP000030588">
    <property type="component" value="Unassembled WGS sequence"/>
</dbReference>
<dbReference type="InterPro" id="IPR003691">
    <property type="entry name" value="FluC"/>
</dbReference>
<evidence type="ECO:0000313" key="18">
    <source>
        <dbReference type="Proteomes" id="UP000476934"/>
    </source>
</evidence>
<dbReference type="HAMAP" id="MF_00454">
    <property type="entry name" value="FluC"/>
    <property type="match status" value="1"/>
</dbReference>
<accession>A0A0A6VB06</accession>
<evidence type="ECO:0000256" key="5">
    <source>
        <dbReference type="ARBA" id="ARBA00022723"/>
    </source>
</evidence>
<comment type="similarity">
    <text evidence="11 14">Belongs to the fluoride channel Fluc/FEX (TC 1.A.43) family.</text>
</comment>
<evidence type="ECO:0000256" key="9">
    <source>
        <dbReference type="ARBA" id="ARBA00023136"/>
    </source>
</evidence>
<keyword evidence="3 14" id="KW-1003">Cell membrane</keyword>
<evidence type="ECO:0000256" key="2">
    <source>
        <dbReference type="ARBA" id="ARBA00022448"/>
    </source>
</evidence>
<protein>
    <recommendedName>
        <fullName evidence="14">Fluoride-specific ion channel FluC</fullName>
    </recommendedName>
</protein>
<evidence type="ECO:0000256" key="13">
    <source>
        <dbReference type="ARBA" id="ARBA00049940"/>
    </source>
</evidence>
<sequence length="118" mass="12976">MLVGIGGFAGAIVRFVMTSIGKRKFSILFPVATLLINVTGSFLLGFLYGGHFQQTWMLLFGTGFMGAYTTFSTYKLENVQLIERKQIRTSILYLAVSYILGISAAFLGITIGSYPHSF</sequence>
<dbReference type="GO" id="GO:0005886">
    <property type="term" value="C:plasma membrane"/>
    <property type="evidence" value="ECO:0007669"/>
    <property type="project" value="UniProtKB-SubCell"/>
</dbReference>
<evidence type="ECO:0000313" key="16">
    <source>
        <dbReference type="EMBL" id="NEY19063.1"/>
    </source>
</evidence>
<dbReference type="OrthoDB" id="9815830at2"/>
<gene>
    <name evidence="14 16" type="primary">crcB</name>
    <name evidence="14" type="synonym">fluC</name>
    <name evidence="16" type="ORF">G4D61_03645</name>
    <name evidence="15" type="ORF">NG54_09375</name>
</gene>
<comment type="subcellular location">
    <subcellularLocation>
        <location evidence="1 14">Cell membrane</location>
        <topology evidence="1 14">Multi-pass membrane protein</topology>
    </subcellularLocation>
</comment>
<dbReference type="PANTHER" id="PTHR28259:SF16">
    <property type="entry name" value="FLUORIDE-SPECIFIC ION CHANNEL FLUC 2"/>
    <property type="match status" value="1"/>
</dbReference>
<dbReference type="EMBL" id="JAAIWK010000003">
    <property type="protein sequence ID" value="NEY19063.1"/>
    <property type="molecule type" value="Genomic_DNA"/>
</dbReference>
<evidence type="ECO:0000256" key="8">
    <source>
        <dbReference type="ARBA" id="ARBA00023065"/>
    </source>
</evidence>
<evidence type="ECO:0000256" key="6">
    <source>
        <dbReference type="ARBA" id="ARBA00022989"/>
    </source>
</evidence>